<dbReference type="FunFam" id="3.30.50.10:FF:000030">
    <property type="entry name" value="Nuclear Hormone Receptor family"/>
    <property type="match status" value="1"/>
</dbReference>
<comment type="similarity">
    <text evidence="1 10">Belongs to the nuclear hormone receptor family.</text>
</comment>
<dbReference type="InterPro" id="IPR035500">
    <property type="entry name" value="NHR-like_dom_sf"/>
</dbReference>
<dbReference type="PROSITE" id="PS00031">
    <property type="entry name" value="NUCLEAR_REC_DBD_1"/>
    <property type="match status" value="1"/>
</dbReference>
<feature type="compositionally biased region" description="Low complexity" evidence="11">
    <location>
        <begin position="369"/>
        <end position="382"/>
    </location>
</feature>
<feature type="compositionally biased region" description="Polar residues" evidence="11">
    <location>
        <begin position="447"/>
        <end position="466"/>
    </location>
</feature>
<evidence type="ECO:0000256" key="7">
    <source>
        <dbReference type="ARBA" id="ARBA00023163"/>
    </source>
</evidence>
<evidence type="ECO:0000256" key="11">
    <source>
        <dbReference type="SAM" id="MobiDB-lite"/>
    </source>
</evidence>
<gene>
    <name evidence="15" type="primary">LOC110973043</name>
</gene>
<dbReference type="SMART" id="SM00399">
    <property type="entry name" value="ZnF_C4"/>
    <property type="match status" value="1"/>
</dbReference>
<evidence type="ECO:0000256" key="2">
    <source>
        <dbReference type="ARBA" id="ARBA00022723"/>
    </source>
</evidence>
<reference evidence="15" key="1">
    <citation type="submission" date="2025-08" db="UniProtKB">
        <authorList>
            <consortium name="RefSeq"/>
        </authorList>
    </citation>
    <scope>IDENTIFICATION</scope>
</reference>
<evidence type="ECO:0000259" key="13">
    <source>
        <dbReference type="PROSITE" id="PS51843"/>
    </source>
</evidence>
<feature type="domain" description="Nuclear receptor" evidence="12">
    <location>
        <begin position="21"/>
        <end position="97"/>
    </location>
</feature>
<keyword evidence="7 10" id="KW-0804">Transcription</keyword>
<evidence type="ECO:0000259" key="12">
    <source>
        <dbReference type="PROSITE" id="PS51030"/>
    </source>
</evidence>
<dbReference type="GO" id="GO:0030154">
    <property type="term" value="P:cell differentiation"/>
    <property type="evidence" value="ECO:0007669"/>
    <property type="project" value="TreeGrafter"/>
</dbReference>
<keyword evidence="3 10" id="KW-0863">Zinc-finger</keyword>
<feature type="region of interest" description="Disordered" evidence="11">
    <location>
        <begin position="106"/>
        <end position="148"/>
    </location>
</feature>
<dbReference type="PRINTS" id="PR00047">
    <property type="entry name" value="STROIDFINGER"/>
</dbReference>
<keyword evidence="5 10" id="KW-0805">Transcription regulation</keyword>
<evidence type="ECO:0000256" key="10">
    <source>
        <dbReference type="RuleBase" id="RU004334"/>
    </source>
</evidence>
<dbReference type="GO" id="GO:0000122">
    <property type="term" value="P:negative regulation of transcription by RNA polymerase II"/>
    <property type="evidence" value="ECO:0007669"/>
    <property type="project" value="TreeGrafter"/>
</dbReference>
<dbReference type="GO" id="GO:0045944">
    <property type="term" value="P:positive regulation of transcription by RNA polymerase II"/>
    <property type="evidence" value="ECO:0007669"/>
    <property type="project" value="TreeGrafter"/>
</dbReference>
<dbReference type="GO" id="GO:0004879">
    <property type="term" value="F:nuclear receptor activity"/>
    <property type="evidence" value="ECO:0007669"/>
    <property type="project" value="TreeGrafter"/>
</dbReference>
<dbReference type="Pfam" id="PF00105">
    <property type="entry name" value="zf-C4"/>
    <property type="match status" value="1"/>
</dbReference>
<proteinExistence type="inferred from homology"/>
<keyword evidence="2 10" id="KW-0479">Metal-binding</keyword>
<keyword evidence="9 10" id="KW-0539">Nucleus</keyword>
<dbReference type="SUPFAM" id="SSF48508">
    <property type="entry name" value="Nuclear receptor ligand-binding domain"/>
    <property type="match status" value="1"/>
</dbReference>
<dbReference type="CDD" id="cd06929">
    <property type="entry name" value="NR_LBD_F1"/>
    <property type="match status" value="1"/>
</dbReference>
<dbReference type="Proteomes" id="UP000694845">
    <property type="component" value="Unplaced"/>
</dbReference>
<evidence type="ECO:0000313" key="15">
    <source>
        <dbReference type="RefSeq" id="XP_022079161.1"/>
    </source>
</evidence>
<dbReference type="OMA" id="GMDDPME"/>
<accession>A0A8B7XFY6</accession>
<evidence type="ECO:0000256" key="5">
    <source>
        <dbReference type="ARBA" id="ARBA00023015"/>
    </source>
</evidence>
<sequence length="644" mass="71232">MEWESRDRVGSGVLDFDNDMNILCQICSDRASGFHYGVHSCEGCKGFFRRTVQQNLTYRPCLNADQCEIKRSSRNQCQSCRLKKCIDMGMSRNAVRFGRMSKKEKAKLQAARQEVVSRINPDTPSTEPLDLSQSSNQDPPSQAEPRRDSSLQYHKIAELEKGHIPSGKRSAVSALMNGAVTINGLSRKSPRQPTLEEDARAYLGLVASPHYTYPLVLGDPSCYSATSHLRYLASMPHLAPEKSSGTAPLAPLEPLTQSSDEKSNTIKSEIAPKKNGIVRDSTLAEQRLTHPEPIQGQLALVESHSAKHEGFPSKSGRNAVLQYQNGAKVLLSVSQRNFRDRAHIHTPSPAEDELGAPRSKRKCNSYPPSSTVNAKSSASSGSLKTRMPLGDAITMEKGRHLGLEQDGINTVDTICGAYAEGMEEQWTNLENILLAAVRKQIPEEIPNSLQTSQKAENHSSENSNLETSREEAFSNRFSPAIGRIVAFTKSIPGFSDIPHSDQVVLLKAGCFEVLLLQLCEILDVNQDTIHLVGHRFARDKLQETKLGGLMDAMFSVAEQLKTLQLTQSETVLLHVVVLIASDRKGLADAESTRRLQTRLLGLLERYLYLSHGSDTTVFHRCLQIVLDLRNLNVQHAETLLAYQS</sequence>
<feature type="compositionally biased region" description="Polar residues" evidence="11">
    <location>
        <begin position="120"/>
        <end position="140"/>
    </location>
</feature>
<dbReference type="KEGG" id="aplc:110973043"/>
<dbReference type="InterPro" id="IPR001723">
    <property type="entry name" value="Nuclear_hrmn_rcpt"/>
</dbReference>
<keyword evidence="4 10" id="KW-0862">Zinc</keyword>
<protein>
    <submittedName>
        <fullName evidence="15">Nuclear receptor subfamily 1 group D member 2-like</fullName>
    </submittedName>
</protein>
<dbReference type="RefSeq" id="XP_022079161.1">
    <property type="nucleotide sequence ID" value="XM_022223469.1"/>
</dbReference>
<dbReference type="PROSITE" id="PS51843">
    <property type="entry name" value="NR_LBD"/>
    <property type="match status" value="1"/>
</dbReference>
<feature type="region of interest" description="Disordered" evidence="11">
    <location>
        <begin position="342"/>
        <end position="386"/>
    </location>
</feature>
<evidence type="ECO:0000256" key="9">
    <source>
        <dbReference type="ARBA" id="ARBA00023242"/>
    </source>
</evidence>
<name>A0A8B7XFY6_ACAPL</name>
<dbReference type="PROSITE" id="PS51030">
    <property type="entry name" value="NUCLEAR_REC_DBD_2"/>
    <property type="match status" value="1"/>
</dbReference>
<dbReference type="Pfam" id="PF00104">
    <property type="entry name" value="Hormone_recep"/>
    <property type="match status" value="1"/>
</dbReference>
<dbReference type="SMART" id="SM00430">
    <property type="entry name" value="HOLI"/>
    <property type="match status" value="1"/>
</dbReference>
<dbReference type="Gene3D" id="1.10.565.10">
    <property type="entry name" value="Retinoid X Receptor"/>
    <property type="match status" value="1"/>
</dbReference>
<evidence type="ECO:0000313" key="14">
    <source>
        <dbReference type="Proteomes" id="UP000694845"/>
    </source>
</evidence>
<dbReference type="InterPro" id="IPR013088">
    <property type="entry name" value="Znf_NHR/GATA"/>
</dbReference>
<evidence type="ECO:0000256" key="3">
    <source>
        <dbReference type="ARBA" id="ARBA00022771"/>
    </source>
</evidence>
<dbReference type="PRINTS" id="PR00398">
    <property type="entry name" value="STRDHORMONER"/>
</dbReference>
<dbReference type="GO" id="GO:0000978">
    <property type="term" value="F:RNA polymerase II cis-regulatory region sequence-specific DNA binding"/>
    <property type="evidence" value="ECO:0007669"/>
    <property type="project" value="TreeGrafter"/>
</dbReference>
<dbReference type="InterPro" id="IPR001628">
    <property type="entry name" value="Znf_hrmn_rcpt"/>
</dbReference>
<dbReference type="InterPro" id="IPR000536">
    <property type="entry name" value="Nucl_hrmn_rcpt_lig-bd"/>
</dbReference>
<dbReference type="GO" id="GO:0009755">
    <property type="term" value="P:hormone-mediated signaling pathway"/>
    <property type="evidence" value="ECO:0007669"/>
    <property type="project" value="TreeGrafter"/>
</dbReference>
<dbReference type="AlphaFoldDB" id="A0A8B7XFY6"/>
<evidence type="ECO:0000256" key="1">
    <source>
        <dbReference type="ARBA" id="ARBA00005993"/>
    </source>
</evidence>
<evidence type="ECO:0000256" key="6">
    <source>
        <dbReference type="ARBA" id="ARBA00023125"/>
    </source>
</evidence>
<keyword evidence="14" id="KW-1185">Reference proteome</keyword>
<keyword evidence="8 10" id="KW-0675">Receptor</keyword>
<dbReference type="PANTHER" id="PTHR24082:SF473">
    <property type="entry name" value="ECDYSONE-INDUCED PROTEIN 75B, ISOFORM B"/>
    <property type="match status" value="1"/>
</dbReference>
<dbReference type="GO" id="GO:0008270">
    <property type="term" value="F:zinc ion binding"/>
    <property type="evidence" value="ECO:0007669"/>
    <property type="project" value="UniProtKB-KW"/>
</dbReference>
<evidence type="ECO:0000256" key="4">
    <source>
        <dbReference type="ARBA" id="ARBA00022833"/>
    </source>
</evidence>
<feature type="region of interest" description="Disordered" evidence="11">
    <location>
        <begin position="447"/>
        <end position="470"/>
    </location>
</feature>
<dbReference type="InterPro" id="IPR050234">
    <property type="entry name" value="Nuclear_hormone_rcpt_NR1"/>
</dbReference>
<feature type="domain" description="NR LBD" evidence="13">
    <location>
        <begin position="424"/>
        <end position="644"/>
    </location>
</feature>
<comment type="subcellular location">
    <subcellularLocation>
        <location evidence="10">Nucleus</location>
    </subcellularLocation>
</comment>
<organism evidence="14 15">
    <name type="scientific">Acanthaster planci</name>
    <name type="common">Crown-of-thorns starfish</name>
    <dbReference type="NCBI Taxonomy" id="133434"/>
    <lineage>
        <taxon>Eukaryota</taxon>
        <taxon>Metazoa</taxon>
        <taxon>Echinodermata</taxon>
        <taxon>Eleutherozoa</taxon>
        <taxon>Asterozoa</taxon>
        <taxon>Asteroidea</taxon>
        <taxon>Valvatacea</taxon>
        <taxon>Valvatida</taxon>
        <taxon>Acanthasteridae</taxon>
        <taxon>Acanthaster</taxon>
    </lineage>
</organism>
<dbReference type="CDD" id="cd07166">
    <property type="entry name" value="NR_DBD_REV_ERB"/>
    <property type="match status" value="1"/>
</dbReference>
<dbReference type="SUPFAM" id="SSF57716">
    <property type="entry name" value="Glucocorticoid receptor-like (DNA-binding domain)"/>
    <property type="match status" value="1"/>
</dbReference>
<dbReference type="GeneID" id="110973043"/>
<dbReference type="OrthoDB" id="5850793at2759"/>
<evidence type="ECO:0000256" key="8">
    <source>
        <dbReference type="ARBA" id="ARBA00023170"/>
    </source>
</evidence>
<keyword evidence="6 10" id="KW-0238">DNA-binding</keyword>
<dbReference type="PANTHER" id="PTHR24082">
    <property type="entry name" value="NUCLEAR HORMONE RECEPTOR"/>
    <property type="match status" value="1"/>
</dbReference>
<feature type="region of interest" description="Disordered" evidence="11">
    <location>
        <begin position="240"/>
        <end position="273"/>
    </location>
</feature>
<dbReference type="GO" id="GO:0005634">
    <property type="term" value="C:nucleus"/>
    <property type="evidence" value="ECO:0007669"/>
    <property type="project" value="UniProtKB-SubCell"/>
</dbReference>
<dbReference type="Gene3D" id="3.30.50.10">
    <property type="entry name" value="Erythroid Transcription Factor GATA-1, subunit A"/>
    <property type="match status" value="1"/>
</dbReference>